<gene>
    <name evidence="2" type="ORF">HK099_000353</name>
</gene>
<dbReference type="GO" id="GO:0060271">
    <property type="term" value="P:cilium assembly"/>
    <property type="evidence" value="ECO:0007669"/>
    <property type="project" value="TreeGrafter"/>
</dbReference>
<feature type="compositionally biased region" description="Polar residues" evidence="1">
    <location>
        <begin position="1628"/>
        <end position="1638"/>
    </location>
</feature>
<accession>A0AAD5Y276</accession>
<sequence>MHLSFQNKSTNKFYKVDPLPNHIQNANPDTIIPLLVSMKKSKLKVMFQSELIHSLKAISVIANSSIKRKNSNLTTLLAINQFQKVLNTFSAHLPEQYLILNLVQSGEKILDFTGFHHVAKKNCFEKALEVMSKNSTQEGFDLVIAAECSLPDINRKAKYETSFKSLECRARYGIFLSEFLNLRFSDPWFRTSETKKKINALLCGIKEVMVNAIEIEILADVVYSGSVHIFEISKELIKCGLWKMSLPFLVSVNEALENSTFLVGPDKLYSWRTEIAIVTFQCLLKNNLTQQAEQLLQNTINEIQAVFDLEVIANGNEVPAESKVLSALALHKLNIALFGSEIRKISFGKKIAVDTRDSNLKKKSTLKREASLFDTNKEWELSKLKKTSSQQVFESVALSNPTIYSSHHSLLSSSRQSLFRKRNSSAKALNEMIPRFSATRRSTVTGNVTKSVEQHESIDLNYSVGETMEKKKNYVKVVKVKPRQNGGTIISEEFNEANISDMLSSSLLSLIQVFIWQKDQLHAIVEGLTSIIGSEVDLRFREKILDINSTNELTIMKLLDLGFQLLIYGHSHDFQLNKDKMYSTLPSKEDLKDLETESLFQIFDIKDVAAFNRKLFETHEWDRYSIISQFLIEFISNETKKDSELHSYLREIELKISVIKLEKLYHSDRKILFSPEVNVNNSKDFLNSDISEHIHLGIVDFLQSLTGCMESELLKVEHPRIFMDSTLFLWKFVEPYVRELNLLSEVQFKGIDINSSVVQILKALHLLHSEYPTENILIGIVISSKLALISEFYEQFEEAVQILEEILQRIRISREHLSEGSSNINSVTCSIQSHPVLAKEFQTENEEWIEFSTDTVTEINELGYQSSLHYLYSNNSDTSYLLLKLPSLELDVLSSLIRCNMKQKYRSASLTQMKKDYEYQRLHHKKKAHTAVVIKPEKSDIERIAGENLSAQAMIKIIYSCSGKNISIHDRKIFLDDALKLLQSSFVEEERLLREILNHAKIGVNRSSTRSAPQFVKRSYSSITLKMANQDRSIEYFEIYAREATTSNLQVSVKDILLNGTGSPVYNDGAPECTISDLIHNKKYIFAVGAYTSDGKLKDRHIGKTGNGIVSMLPLPLIVCWGNLGNAAHAINHFSVAEYAHKRQLDHFLNYYAPDSILRELSSFLPSKEKLAAPSTFKLNEITVALAPPSAIQNLIQSFYFINERALRENPNSVFCNSEGKGCKLLKAQMCRIHAARDFLICLCLAEKIEDEELAILSVVNCLQYISPMLKVNQPTVFILYVLLACHAGFTKHYTVLDYDRVQAIHDFFVPLTYYLLKFLAFLGEHQTLVKVAIESLELINKACPTADSTIYNSNVYETKLLGRITEKKFVKYSKNSPIHTAEFLYQKLLALNSDSKFGLASIRSWSEKICEYLETLVVIYTSQNVTHLQTLHDTNVLNTARMLAANFGTESVCTTYTESQRRSLDVNTSIRELYSVLIHIGAEATFQQLANFKKNPRYIELVVRCVGWAIYQNNFEAASKIYIEIVEWIDLRNVSLMSEHFTSDLNVKKMLSKRRKLKSIYVEKIYEIKKTKNKVLNKKKNVPNQVLQKSSSQPHMLDTERHVKIYDREYNNTLGNHQHKGKMEKSVNASRQISRASSNERLHLTKSEKNSKMNSRSVSADRLHKKSKSRDEKDDEMRNATSKALEKRRHKQLQRAVYFAHLCPEKRDLLERSAHVLDVMLSSLWKERKAIRRCRMIIHQESPWRAKLLHLNGLNSFKILYKDLQCKMAWNNSHLNVDNSWFELYTGGVVREDRFSIIETLVSETDGKLSDQKYSCEMQKSADMLQSFVRAIVLASRVRQWHQVLQSANEFWRAHLCIFANSFVLGTSLKSHLWRGLFTVGTVLLDMIENINLRKATAFDITDLDSPTDGLFTVFDKLSLFPSCEMKTIQSESDHFNIKLNGILPLDSLGDLMQNKFVGEWLTVSGDCLKAIVDLSLCVKICLSAVEFMSYSKKFNRLRTFCTRFNVLFKGLYGPVISDAVNESKLALEKEEFDYEQLELPLIKDRLWSELINCRKLNTNLMYKVSKTLNKEEVEKEYTLCCIAYCDLLTHCEEIGSQSLPTKYKSELQLLQCLATNEYGDLHLNFGDAKSAAYLWSNTLDIIFSKNKAILNWRQILKMLPELEEISTKSLLMAASVAVKMAQFVYHSDIDRKFDLVQFATSLFSFPMTSALPHPENSMEFLTYEPSVLFPGLEIFSNDKFSSLPLLSMFYFIADKVLESSSLLAKQKLLKCEVYINLGYFSEAIKLMQLLSSGHFLHNQDKKKVLNHQMTKFLFQNSFDNNVSPTDFNNLKILKNFLNLEINEKIAVHYKKPTLKQFELIKNKLVLKLFELFHIDDPLFVDGKLTPLRFNELFLRSRQSSTERGFEMQSAESKEEVDEVTDSELDNITKNISKRNQLEPNVIKRDVDFLMTKIETTLFTYLTEGQNEIAKVQSSWEGEVQNYIELHQNLAESVFESYSGLSKVYKLRNRPMDSLIWYNQIISNFKSPLENKLHEKYALIADALYSHFGVGYCLKINNKIASCLQSMGLTKLLNDSSEMFLKEAEKANSTYLKYNFRVKNLLSSIEMNKNFLKEIIIIFNDLKTFLYSDECFLVEYNVLKLMENLADTFSVFAKNRSEKMESISLYCGIENGVISRLQLTDLNLSSNTYSKMHQLLFFITYKISVLYYHLGICNLALEFVTKAKNVANGLLTIPHTYFRNFILHESTIILNSNSNVLMEEKLLYVIYGKLEKLIELNDSSNFFLNHQIISQMIHIRTKNKDDAAIRALTENLAELQSILPMAPTIKEILLNFEQIMQQPKFQMDTNQIYNDIILQIRKSKPEDVYEKVFKNQKFCCNRIEDLKPHEYSKLTSIAEYSNEIFSSHFIGEWKSILLTSESKIENFRRERFYKLLFKLQNATNTIRKSFVKGNSVASWLSSSPLQIKCDQRLIVTRIRSVSEPSTANSPRCNISSSELNPQEYNNFIMFKFPWAITVFLKKKIKTLVRTKDKGLKDEICEFFVRHSTIENFYMMESIELMAESLSITVAESLDKLFDDTVYGLSQDLDLCNWLFLAIGLFN</sequence>
<feature type="compositionally biased region" description="Basic and acidic residues" evidence="1">
    <location>
        <begin position="1670"/>
        <end position="1679"/>
    </location>
</feature>
<reference evidence="2" key="1">
    <citation type="submission" date="2020-05" db="EMBL/GenBank/DDBJ databases">
        <title>Phylogenomic resolution of chytrid fungi.</title>
        <authorList>
            <person name="Stajich J.E."/>
            <person name="Amses K."/>
            <person name="Simmons R."/>
            <person name="Seto K."/>
            <person name="Myers J."/>
            <person name="Bonds A."/>
            <person name="Quandt C.A."/>
            <person name="Barry K."/>
            <person name="Liu P."/>
            <person name="Grigoriev I."/>
            <person name="Longcore J.E."/>
            <person name="James T.Y."/>
        </authorList>
    </citation>
    <scope>NUCLEOTIDE SEQUENCE</scope>
    <source>
        <strain evidence="2">JEL0476</strain>
    </source>
</reference>
<feature type="compositionally biased region" description="Basic and acidic residues" evidence="1">
    <location>
        <begin position="1639"/>
        <end position="1652"/>
    </location>
</feature>
<evidence type="ECO:0000313" key="3">
    <source>
        <dbReference type="Proteomes" id="UP001211065"/>
    </source>
</evidence>
<protein>
    <submittedName>
        <fullName evidence="2">Uncharacterized protein</fullName>
    </submittedName>
</protein>
<proteinExistence type="predicted"/>
<dbReference type="PANTHER" id="PTHR33487">
    <property type="entry name" value="CILIA- AND FLAGELLA-ASSOCIATED PROTEIN 54"/>
    <property type="match status" value="1"/>
</dbReference>
<feature type="region of interest" description="Disordered" evidence="1">
    <location>
        <begin position="1614"/>
        <end position="1689"/>
    </location>
</feature>
<dbReference type="PANTHER" id="PTHR33487:SF1">
    <property type="entry name" value="CILIA- AND FLAGELLA-ASSOCIATED PROTEIN 54"/>
    <property type="match status" value="1"/>
</dbReference>
<feature type="region of interest" description="Disordered" evidence="1">
    <location>
        <begin position="1580"/>
        <end position="1600"/>
    </location>
</feature>
<organism evidence="2 3">
    <name type="scientific">Clydaea vesicula</name>
    <dbReference type="NCBI Taxonomy" id="447962"/>
    <lineage>
        <taxon>Eukaryota</taxon>
        <taxon>Fungi</taxon>
        <taxon>Fungi incertae sedis</taxon>
        <taxon>Chytridiomycota</taxon>
        <taxon>Chytridiomycota incertae sedis</taxon>
        <taxon>Chytridiomycetes</taxon>
        <taxon>Lobulomycetales</taxon>
        <taxon>Lobulomycetaceae</taxon>
        <taxon>Clydaea</taxon>
    </lineage>
</organism>
<evidence type="ECO:0000313" key="2">
    <source>
        <dbReference type="EMBL" id="KAJ3224027.1"/>
    </source>
</evidence>
<dbReference type="Proteomes" id="UP001211065">
    <property type="component" value="Unassembled WGS sequence"/>
</dbReference>
<comment type="caution">
    <text evidence="2">The sequence shown here is derived from an EMBL/GenBank/DDBJ whole genome shotgun (WGS) entry which is preliminary data.</text>
</comment>
<name>A0AAD5Y276_9FUNG</name>
<dbReference type="EMBL" id="JADGJW010000108">
    <property type="protein sequence ID" value="KAJ3224027.1"/>
    <property type="molecule type" value="Genomic_DNA"/>
</dbReference>
<keyword evidence="3" id="KW-1185">Reference proteome</keyword>
<evidence type="ECO:0000256" key="1">
    <source>
        <dbReference type="SAM" id="MobiDB-lite"/>
    </source>
</evidence>